<comment type="caution">
    <text evidence="1">The sequence shown here is derived from an EMBL/GenBank/DDBJ whole genome shotgun (WGS) entry which is preliminary data.</text>
</comment>
<evidence type="ECO:0000313" key="1">
    <source>
        <dbReference type="EMBL" id="KAJ7079398.1"/>
    </source>
</evidence>
<reference evidence="1" key="1">
    <citation type="submission" date="2023-03" db="EMBL/GenBank/DDBJ databases">
        <title>Massive genome expansion in bonnet fungi (Mycena s.s.) driven by repeated elements and novel gene families across ecological guilds.</title>
        <authorList>
            <consortium name="Lawrence Berkeley National Laboratory"/>
            <person name="Harder C.B."/>
            <person name="Miyauchi S."/>
            <person name="Viragh M."/>
            <person name="Kuo A."/>
            <person name="Thoen E."/>
            <person name="Andreopoulos B."/>
            <person name="Lu D."/>
            <person name="Skrede I."/>
            <person name="Drula E."/>
            <person name="Henrissat B."/>
            <person name="Morin E."/>
            <person name="Kohler A."/>
            <person name="Barry K."/>
            <person name="LaButti K."/>
            <person name="Morin E."/>
            <person name="Salamov A."/>
            <person name="Lipzen A."/>
            <person name="Mereny Z."/>
            <person name="Hegedus B."/>
            <person name="Baldrian P."/>
            <person name="Stursova M."/>
            <person name="Weitz H."/>
            <person name="Taylor A."/>
            <person name="Grigoriev I.V."/>
            <person name="Nagy L.G."/>
            <person name="Martin F."/>
            <person name="Kauserud H."/>
        </authorList>
    </citation>
    <scope>NUCLEOTIDE SEQUENCE</scope>
    <source>
        <strain evidence="1">CBHHK173m</strain>
    </source>
</reference>
<sequence length="180" mass="19409">MLVLDSTTVASTARLQETIPAGWETFKALLFPSGEQAPFIVEIPRPPASLRGTAIAGLEYMPWLTGDAAAGPTNHSYLEIAVTVEQGVQEYMTVAMVDQDHPPHIVHPKNMCIEMLVGGGIHWTGNVLAVRRVGGQLVDVQVEHIGRIADSVAYLIRAETLAARSALFVAAEDEVHTDSE</sequence>
<proteinExistence type="predicted"/>
<organism evidence="1 2">
    <name type="scientific">Mycena belliarum</name>
    <dbReference type="NCBI Taxonomy" id="1033014"/>
    <lineage>
        <taxon>Eukaryota</taxon>
        <taxon>Fungi</taxon>
        <taxon>Dikarya</taxon>
        <taxon>Basidiomycota</taxon>
        <taxon>Agaricomycotina</taxon>
        <taxon>Agaricomycetes</taxon>
        <taxon>Agaricomycetidae</taxon>
        <taxon>Agaricales</taxon>
        <taxon>Marasmiineae</taxon>
        <taxon>Mycenaceae</taxon>
        <taxon>Mycena</taxon>
    </lineage>
</organism>
<evidence type="ECO:0000313" key="2">
    <source>
        <dbReference type="Proteomes" id="UP001222325"/>
    </source>
</evidence>
<accession>A0AAD6TZB8</accession>
<keyword evidence="2" id="KW-1185">Reference proteome</keyword>
<dbReference type="AlphaFoldDB" id="A0AAD6TZB8"/>
<name>A0AAD6TZB8_9AGAR</name>
<gene>
    <name evidence="1" type="ORF">B0H15DRAFT_954033</name>
</gene>
<dbReference type="EMBL" id="JARJCN010000060">
    <property type="protein sequence ID" value="KAJ7079398.1"/>
    <property type="molecule type" value="Genomic_DNA"/>
</dbReference>
<protein>
    <submittedName>
        <fullName evidence="1">Uncharacterized protein</fullName>
    </submittedName>
</protein>
<dbReference type="Proteomes" id="UP001222325">
    <property type="component" value="Unassembled WGS sequence"/>
</dbReference>